<dbReference type="InterPro" id="IPR050965">
    <property type="entry name" value="UPF0336/Enoyl-CoA_hydratase"/>
</dbReference>
<dbReference type="PANTHER" id="PTHR43437:SF3">
    <property type="entry name" value="HYDROXYACYL-THIOESTER DEHYDRATASE TYPE 2, MITOCHONDRIAL"/>
    <property type="match status" value="1"/>
</dbReference>
<dbReference type="Proteomes" id="UP001189619">
    <property type="component" value="Chromosome"/>
</dbReference>
<dbReference type="AlphaFoldDB" id="A0AA48MBA2"/>
<evidence type="ECO:0000313" key="2">
    <source>
        <dbReference type="EMBL" id="CAJ1003112.1"/>
    </source>
</evidence>
<dbReference type="PANTHER" id="PTHR43437">
    <property type="entry name" value="HYDROXYACYL-THIOESTER DEHYDRATASE TYPE 2, MITOCHONDRIAL-RELATED"/>
    <property type="match status" value="1"/>
</dbReference>
<gene>
    <name evidence="2" type="ORF">BSPP4475_12350</name>
</gene>
<dbReference type="InterPro" id="IPR006683">
    <property type="entry name" value="Thioestr_dom"/>
</dbReference>
<organism evidence="2 3">
    <name type="scientific">Brevibacillus aydinogluensis</name>
    <dbReference type="NCBI Taxonomy" id="927786"/>
    <lineage>
        <taxon>Bacteria</taxon>
        <taxon>Bacillati</taxon>
        <taxon>Bacillota</taxon>
        <taxon>Bacilli</taxon>
        <taxon>Bacillales</taxon>
        <taxon>Paenibacillaceae</taxon>
        <taxon>Brevibacillus</taxon>
    </lineage>
</organism>
<evidence type="ECO:0000313" key="3">
    <source>
        <dbReference type="Proteomes" id="UP001189619"/>
    </source>
</evidence>
<feature type="domain" description="Thioesterase" evidence="1">
    <location>
        <begin position="55"/>
        <end position="97"/>
    </location>
</feature>
<name>A0AA48MBA2_9BACL</name>
<dbReference type="GO" id="GO:0006633">
    <property type="term" value="P:fatty acid biosynthetic process"/>
    <property type="evidence" value="ECO:0007669"/>
    <property type="project" value="TreeGrafter"/>
</dbReference>
<accession>A0AA48MBA2</accession>
<evidence type="ECO:0000259" key="1">
    <source>
        <dbReference type="Pfam" id="PF03061"/>
    </source>
</evidence>
<proteinExistence type="predicted"/>
<dbReference type="KEGG" id="bayd:BSPP4475_12350"/>
<sequence>MQAGDVLTWERTFTEQDVREFCRISGDNGAHHVTPDEHGRLVVHGLLTATLPTKIGGDLHVLARNMTFTFLRPVFTGDTIRCEVTITRYERQESRAEIAATAECYNQEGKKYWKARLTGLSGVRKGDSPGWRVSLIGHVIRTIWANVLCWFARTVAA</sequence>
<dbReference type="GO" id="GO:0019171">
    <property type="term" value="F:(3R)-hydroxyacyl-[acyl-carrier-protein] dehydratase activity"/>
    <property type="evidence" value="ECO:0007669"/>
    <property type="project" value="TreeGrafter"/>
</dbReference>
<dbReference type="Pfam" id="PF03061">
    <property type="entry name" value="4HBT"/>
    <property type="match status" value="1"/>
</dbReference>
<keyword evidence="3" id="KW-1185">Reference proteome</keyword>
<dbReference type="InterPro" id="IPR029069">
    <property type="entry name" value="HotDog_dom_sf"/>
</dbReference>
<dbReference type="SUPFAM" id="SSF54637">
    <property type="entry name" value="Thioesterase/thiol ester dehydrase-isomerase"/>
    <property type="match status" value="1"/>
</dbReference>
<protein>
    <submittedName>
        <fullName evidence="2">4HBT domain-containing protein</fullName>
    </submittedName>
</protein>
<dbReference type="Gene3D" id="3.10.129.10">
    <property type="entry name" value="Hotdog Thioesterase"/>
    <property type="match status" value="1"/>
</dbReference>
<dbReference type="EMBL" id="OY569118">
    <property type="protein sequence ID" value="CAJ1003112.1"/>
    <property type="molecule type" value="Genomic_DNA"/>
</dbReference>
<reference evidence="2" key="1">
    <citation type="submission" date="2023-07" db="EMBL/GenBank/DDBJ databases">
        <authorList>
            <person name="Ivanov I."/>
            <person name="Teneva D."/>
            <person name="Stoikov I."/>
        </authorList>
    </citation>
    <scope>NUCLEOTIDE SEQUENCE</scope>
    <source>
        <strain evidence="2">4475</strain>
    </source>
</reference>